<proteinExistence type="predicted"/>
<evidence type="ECO:0000313" key="1">
    <source>
        <dbReference type="EMBL" id="KAH7060493.1"/>
    </source>
</evidence>
<name>A0ABQ8GLE8_9PEZI</name>
<reference evidence="1 2" key="1">
    <citation type="journal article" date="2021" name="Nat. Commun.">
        <title>Genetic determinants of endophytism in the Arabidopsis root mycobiome.</title>
        <authorList>
            <person name="Mesny F."/>
            <person name="Miyauchi S."/>
            <person name="Thiergart T."/>
            <person name="Pickel B."/>
            <person name="Atanasova L."/>
            <person name="Karlsson M."/>
            <person name="Huettel B."/>
            <person name="Barry K.W."/>
            <person name="Haridas S."/>
            <person name="Chen C."/>
            <person name="Bauer D."/>
            <person name="Andreopoulos W."/>
            <person name="Pangilinan J."/>
            <person name="LaButti K."/>
            <person name="Riley R."/>
            <person name="Lipzen A."/>
            <person name="Clum A."/>
            <person name="Drula E."/>
            <person name="Henrissat B."/>
            <person name="Kohler A."/>
            <person name="Grigoriev I.V."/>
            <person name="Martin F.M."/>
            <person name="Hacquard S."/>
        </authorList>
    </citation>
    <scope>NUCLEOTIDE SEQUENCE [LARGE SCALE GENOMIC DNA]</scope>
    <source>
        <strain evidence="1 2">MPI-SDFR-AT-0080</strain>
    </source>
</reference>
<gene>
    <name evidence="1" type="ORF">B0J12DRAFT_769532</name>
</gene>
<evidence type="ECO:0000313" key="2">
    <source>
        <dbReference type="Proteomes" id="UP000774617"/>
    </source>
</evidence>
<organism evidence="1 2">
    <name type="scientific">Macrophomina phaseolina</name>
    <dbReference type="NCBI Taxonomy" id="35725"/>
    <lineage>
        <taxon>Eukaryota</taxon>
        <taxon>Fungi</taxon>
        <taxon>Dikarya</taxon>
        <taxon>Ascomycota</taxon>
        <taxon>Pezizomycotina</taxon>
        <taxon>Dothideomycetes</taxon>
        <taxon>Dothideomycetes incertae sedis</taxon>
        <taxon>Botryosphaeriales</taxon>
        <taxon>Botryosphaeriaceae</taxon>
        <taxon>Macrophomina</taxon>
    </lineage>
</organism>
<protein>
    <submittedName>
        <fullName evidence="1">Uncharacterized protein</fullName>
    </submittedName>
</protein>
<accession>A0ABQ8GLE8</accession>
<dbReference type="EMBL" id="JAGTJR010000005">
    <property type="protein sequence ID" value="KAH7060493.1"/>
    <property type="molecule type" value="Genomic_DNA"/>
</dbReference>
<keyword evidence="2" id="KW-1185">Reference proteome</keyword>
<dbReference type="Proteomes" id="UP000774617">
    <property type="component" value="Unassembled WGS sequence"/>
</dbReference>
<sequence length="290" mass="31315">MDMWLAENAQTRSWRPKGEACGRGASSALSAQGKASEQWDLPAFRPQQQMSCCHGQAALFGVEAIVAGSARTGVPEGPEIGEDIDLLHASRRLADAFSASVQSIATAGKLKRSSEEVHAIAFSRQLAASTAHVKGRLQSSAADLAAQRLVAANQPHCRECAGTAGSPAHYQGLAGAWCSLLARAKSVEGRSRRAKAIQRLFWTRLSQARPSGSRSCTQRTPHGPPVRMCRWRASDTTIHSMRRLQRSREQCKHVCRQRVLALHGEPEPGGGMVVGRHLGPLRHARIAINS</sequence>
<comment type="caution">
    <text evidence="1">The sequence shown here is derived from an EMBL/GenBank/DDBJ whole genome shotgun (WGS) entry which is preliminary data.</text>
</comment>